<dbReference type="RefSeq" id="WP_006214051.1">
    <property type="nucleotide sequence ID" value="NZ_ANHZ02000005.1"/>
</dbReference>
<organism evidence="2 3">
    <name type="scientific">Kocuria palustris PEL</name>
    <dbReference type="NCBI Taxonomy" id="1236550"/>
    <lineage>
        <taxon>Bacteria</taxon>
        <taxon>Bacillati</taxon>
        <taxon>Actinomycetota</taxon>
        <taxon>Actinomycetes</taxon>
        <taxon>Micrococcales</taxon>
        <taxon>Micrococcaceae</taxon>
        <taxon>Kocuria</taxon>
    </lineage>
</organism>
<evidence type="ECO:0000313" key="3">
    <source>
        <dbReference type="Proteomes" id="UP000009877"/>
    </source>
</evidence>
<sequence>MPFRQMLPSPALQAIGRDFLADDATVVRSPRQPGDLTGGTRVTTIHGEHLAVLARMPQDPVASHLGVAADISVAQGIREGLGKGESMLTLSLRVEQLSAPRSGETLRGAGQLLSAGPTGIVARGVLVGEDGRAVAEALGRFMAVDGQGGYAGSSPESTQQWGEVAEPQDWARLLPLEPARNDDGRFSVIPSADTANSAGIMHGGIQMRLHELAAGRMLAAKAAHEGRGEAAQALSRPGSADGARRAVSIGTTYHRPVPVDGPPLSVGVEVLKDGRRIAITQSQVRDPQGRLLGSSEIVWARG</sequence>
<dbReference type="AlphaFoldDB" id="M2XWE1"/>
<dbReference type="CDD" id="cd03443">
    <property type="entry name" value="PaaI_thioesterase"/>
    <property type="match status" value="1"/>
</dbReference>
<keyword evidence="3" id="KW-1185">Reference proteome</keyword>
<protein>
    <recommendedName>
        <fullName evidence="1">Thioesterase domain-containing protein</fullName>
    </recommendedName>
</protein>
<comment type="caution">
    <text evidence="2">The sequence shown here is derived from an EMBL/GenBank/DDBJ whole genome shotgun (WGS) entry which is preliminary data.</text>
</comment>
<feature type="domain" description="Thioesterase" evidence="1">
    <location>
        <begin position="199"/>
        <end position="291"/>
    </location>
</feature>
<name>M2XWE1_9MICC</name>
<dbReference type="InterPro" id="IPR029069">
    <property type="entry name" value="HotDog_dom_sf"/>
</dbReference>
<accession>M2XWE1</accession>
<dbReference type="Pfam" id="PF03061">
    <property type="entry name" value="4HBT"/>
    <property type="match status" value="1"/>
</dbReference>
<dbReference type="EMBL" id="ANHZ02000005">
    <property type="protein sequence ID" value="EME37133.1"/>
    <property type="molecule type" value="Genomic_DNA"/>
</dbReference>
<dbReference type="SUPFAM" id="SSF54637">
    <property type="entry name" value="Thioesterase/thiol ester dehydrase-isomerase"/>
    <property type="match status" value="2"/>
</dbReference>
<dbReference type="Gene3D" id="3.10.129.10">
    <property type="entry name" value="Hotdog Thioesterase"/>
    <property type="match status" value="2"/>
</dbReference>
<dbReference type="Proteomes" id="UP000009877">
    <property type="component" value="Unassembled WGS sequence"/>
</dbReference>
<proteinExistence type="predicted"/>
<evidence type="ECO:0000259" key="1">
    <source>
        <dbReference type="Pfam" id="PF03061"/>
    </source>
</evidence>
<evidence type="ECO:0000313" key="2">
    <source>
        <dbReference type="EMBL" id="EME37133.1"/>
    </source>
</evidence>
<dbReference type="InterPro" id="IPR006683">
    <property type="entry name" value="Thioestr_dom"/>
</dbReference>
<gene>
    <name evidence="2" type="ORF">C884_02047</name>
</gene>
<reference evidence="2 3" key="1">
    <citation type="journal article" date="2014" name="Genome Announc.">
        <title>Draft Genome Sequence of Kocuria palustris PEL.</title>
        <authorList>
            <person name="Sharma G."/>
            <person name="Khatri I."/>
            <person name="Subramanian S."/>
        </authorList>
    </citation>
    <scope>NUCLEOTIDE SEQUENCE [LARGE SCALE GENOMIC DNA]</scope>
    <source>
        <strain evidence="2 3">PEL</strain>
    </source>
</reference>